<sequence>MTWTIEFLDEAEKDLKKLDRSVRIQVVKGIRKVSQNPLSVQEGGYGKPLGNKTGNNLTNLLKIKFRDLGIRVVYKTIRLDNIMKIIVISARTDEQVYKEAGRRREKYGL</sequence>
<name>A0A9D2NKL5_9FIRM</name>
<evidence type="ECO:0000313" key="1">
    <source>
        <dbReference type="EMBL" id="HJC25956.1"/>
    </source>
</evidence>
<protein>
    <submittedName>
        <fullName evidence="1">Type II toxin-antitoxin system RelE/ParE family toxin</fullName>
    </submittedName>
</protein>
<dbReference type="Proteomes" id="UP000823891">
    <property type="component" value="Unassembled WGS sequence"/>
</dbReference>
<dbReference type="EMBL" id="DWWS01000074">
    <property type="protein sequence ID" value="HJC25956.1"/>
    <property type="molecule type" value="Genomic_DNA"/>
</dbReference>
<organism evidence="1 2">
    <name type="scientific">Candidatus Eisenbergiella merdavium</name>
    <dbReference type="NCBI Taxonomy" id="2838551"/>
    <lineage>
        <taxon>Bacteria</taxon>
        <taxon>Bacillati</taxon>
        <taxon>Bacillota</taxon>
        <taxon>Clostridia</taxon>
        <taxon>Lachnospirales</taxon>
        <taxon>Lachnospiraceae</taxon>
        <taxon>Eisenbergiella</taxon>
    </lineage>
</organism>
<dbReference type="Gene3D" id="3.30.2310.20">
    <property type="entry name" value="RelE-like"/>
    <property type="match status" value="1"/>
</dbReference>
<dbReference type="InterPro" id="IPR035093">
    <property type="entry name" value="RelE/ParE_toxin_dom_sf"/>
</dbReference>
<dbReference type="SUPFAM" id="SSF143011">
    <property type="entry name" value="RelE-like"/>
    <property type="match status" value="1"/>
</dbReference>
<evidence type="ECO:0000313" key="2">
    <source>
        <dbReference type="Proteomes" id="UP000823891"/>
    </source>
</evidence>
<accession>A0A9D2NKL5</accession>
<gene>
    <name evidence="1" type="ORF">H9761_20045</name>
</gene>
<reference evidence="1" key="2">
    <citation type="submission" date="2021-04" db="EMBL/GenBank/DDBJ databases">
        <authorList>
            <person name="Gilroy R."/>
        </authorList>
    </citation>
    <scope>NUCLEOTIDE SEQUENCE</scope>
    <source>
        <strain evidence="1">USAMLcec2-132</strain>
    </source>
</reference>
<proteinExistence type="predicted"/>
<comment type="caution">
    <text evidence="1">The sequence shown here is derived from an EMBL/GenBank/DDBJ whole genome shotgun (WGS) entry which is preliminary data.</text>
</comment>
<dbReference type="AlphaFoldDB" id="A0A9D2NKL5"/>
<reference evidence="1" key="1">
    <citation type="journal article" date="2021" name="PeerJ">
        <title>Extensive microbial diversity within the chicken gut microbiome revealed by metagenomics and culture.</title>
        <authorList>
            <person name="Gilroy R."/>
            <person name="Ravi A."/>
            <person name="Getino M."/>
            <person name="Pursley I."/>
            <person name="Horton D.L."/>
            <person name="Alikhan N.F."/>
            <person name="Baker D."/>
            <person name="Gharbi K."/>
            <person name="Hall N."/>
            <person name="Watson M."/>
            <person name="Adriaenssens E.M."/>
            <person name="Foster-Nyarko E."/>
            <person name="Jarju S."/>
            <person name="Secka A."/>
            <person name="Antonio M."/>
            <person name="Oren A."/>
            <person name="Chaudhuri R.R."/>
            <person name="La Ragione R."/>
            <person name="Hildebrand F."/>
            <person name="Pallen M.J."/>
        </authorList>
    </citation>
    <scope>NUCLEOTIDE SEQUENCE</scope>
    <source>
        <strain evidence="1">USAMLcec2-132</strain>
    </source>
</reference>